<evidence type="ECO:0000256" key="3">
    <source>
        <dbReference type="ARBA" id="ARBA00011071"/>
    </source>
</evidence>
<keyword evidence="10 13" id="KW-0472">Membrane</keyword>
<keyword evidence="5 13" id="KW-0328">Glycosyltransferase</keyword>
<evidence type="ECO:0000256" key="13">
    <source>
        <dbReference type="RuleBase" id="RU365064"/>
    </source>
</evidence>
<sequence length="405" mass="46837">MMPKLLSVFLVAIASRILLCLYAEYHDANFEVKYTDVDYHVFTDGAEHAVNGGSPYDRDTYRYTPLVAYIMTPNILYHPICGKILLCLADVLAGWLIYTMVSFDKARRGTNAELAAMVWLLNPFTLAISSRGSFEPIQCCLVHLSLFLALKRSYLLCGLAWGFSVHMKMYTVIYGLAFYIWANKYSSASGLKDMIMPNAARLRFGLGALLGFGVPTAYFYWLFGHQFLHETFLYHLTREDIQHNFSPIFYPLRLLTENPTENSEMMKRVLSIALTVLQMILVVRCAFRYAAYHLPFALFVQTCCFVLFNKVATSQYFTWYLCLLPLILHRLPFRMLAWVFIFLAWIGAQLLWLVQAYYYEFEQRDNLLNVFVAGVIYLLSHSALLYVITSRFDVKASLEVRKKRK</sequence>
<keyword evidence="7 13" id="KW-0812">Transmembrane</keyword>
<evidence type="ECO:0000256" key="2">
    <source>
        <dbReference type="ARBA" id="ARBA00004687"/>
    </source>
</evidence>
<evidence type="ECO:0000313" key="16">
    <source>
        <dbReference type="RefSeq" id="XP_003746185.2"/>
    </source>
</evidence>
<dbReference type="AlphaFoldDB" id="A0AAJ6VZN9"/>
<evidence type="ECO:0000256" key="1">
    <source>
        <dbReference type="ARBA" id="ARBA00004477"/>
    </source>
</evidence>
<evidence type="ECO:0000256" key="10">
    <source>
        <dbReference type="ARBA" id="ARBA00023136"/>
    </source>
</evidence>
<keyword evidence="9 13" id="KW-1133">Transmembrane helix</keyword>
<evidence type="ECO:0000256" key="11">
    <source>
        <dbReference type="ARBA" id="ARBA00093408"/>
    </source>
</evidence>
<dbReference type="KEGG" id="goe:100899372"/>
<name>A0AAJ6VZN9_9ACAR</name>
<feature type="transmembrane region" description="Helical" evidence="13">
    <location>
        <begin position="202"/>
        <end position="223"/>
    </location>
</feature>
<evidence type="ECO:0000256" key="4">
    <source>
        <dbReference type="ARBA" id="ARBA00022502"/>
    </source>
</evidence>
<comment type="similarity">
    <text evidence="3 13">Belongs to the PIGM family.</text>
</comment>
<feature type="transmembrane region" description="Helical" evidence="13">
    <location>
        <begin position="154"/>
        <end position="182"/>
    </location>
</feature>
<feature type="transmembrane region" description="Helical" evidence="13">
    <location>
        <begin position="296"/>
        <end position="323"/>
    </location>
</feature>
<dbReference type="PANTHER" id="PTHR12886">
    <property type="entry name" value="PIG-M MANNOSYLTRANSFERASE"/>
    <property type="match status" value="1"/>
</dbReference>
<comment type="subcellular location">
    <subcellularLocation>
        <location evidence="1 13">Endoplasmic reticulum membrane</location>
        <topology evidence="1 13">Multi-pass membrane protein</topology>
    </subcellularLocation>
</comment>
<protein>
    <recommendedName>
        <fullName evidence="12 13">GPI alpha-1,4-mannosyltransferase I, catalytic subunit</fullName>
        <ecNumber evidence="13">2.4.1.-</ecNumber>
    </recommendedName>
    <alternativeName>
        <fullName evidence="13">GPI mannosyltransferase I</fullName>
    </alternativeName>
</protein>
<dbReference type="GeneID" id="100899372"/>
<keyword evidence="15" id="KW-1185">Reference proteome</keyword>
<evidence type="ECO:0000256" key="9">
    <source>
        <dbReference type="ARBA" id="ARBA00022989"/>
    </source>
</evidence>
<feature type="transmembrane region" description="Helical" evidence="13">
    <location>
        <begin position="75"/>
        <end position="98"/>
    </location>
</feature>
<feature type="transmembrane region" description="Helical" evidence="13">
    <location>
        <begin position="269"/>
        <end position="290"/>
    </location>
</feature>
<evidence type="ECO:0000256" key="5">
    <source>
        <dbReference type="ARBA" id="ARBA00022676"/>
    </source>
</evidence>
<dbReference type="GO" id="GO:1990529">
    <property type="term" value="C:glycosylphosphatidylinositol-mannosyltransferase I complex"/>
    <property type="evidence" value="ECO:0007669"/>
    <property type="project" value="TreeGrafter"/>
</dbReference>
<dbReference type="EC" id="2.4.1.-" evidence="13"/>
<dbReference type="GO" id="GO:0004376">
    <property type="term" value="F:GPI mannosyltransferase activity"/>
    <property type="evidence" value="ECO:0007669"/>
    <property type="project" value="InterPro"/>
</dbReference>
<comment type="pathway">
    <text evidence="2 13">Glycolipid biosynthesis; glycosylphosphatidylinositol-anchor biosynthesis.</text>
</comment>
<evidence type="ECO:0000256" key="6">
    <source>
        <dbReference type="ARBA" id="ARBA00022679"/>
    </source>
</evidence>
<gene>
    <name evidence="16" type="primary">LOC100899372</name>
</gene>
<keyword evidence="4 13" id="KW-0337">GPI-anchor biosynthesis</keyword>
<feature type="chain" id="PRO_5042509827" description="GPI alpha-1,4-mannosyltransferase I, catalytic subunit" evidence="14">
    <location>
        <begin position="24"/>
        <end position="405"/>
    </location>
</feature>
<evidence type="ECO:0000256" key="8">
    <source>
        <dbReference type="ARBA" id="ARBA00022824"/>
    </source>
</evidence>
<keyword evidence="8 13" id="KW-0256">Endoplasmic reticulum</keyword>
<dbReference type="Pfam" id="PF05007">
    <property type="entry name" value="Mannosyl_trans"/>
    <property type="match status" value="1"/>
</dbReference>
<keyword evidence="14" id="KW-0732">Signal</keyword>
<evidence type="ECO:0000256" key="12">
    <source>
        <dbReference type="ARBA" id="ARBA00093608"/>
    </source>
</evidence>
<comment type="function">
    <text evidence="11 13">Catalytic subunit of the glycosylphosphatidylinositol-mannosyltransferase I complex which catalyzes the transfer of the first mannose, via an alpha-1,4 bond from a dolichol-phosphate-mannose (Dol-P-Man) to the glucosaminyl acyl phosphatidylinositol (GlcN-(acyl)PI) intermediate to generate alpha-D-Man-(1-&gt;4)-alpha-D-GlcN-(1-&gt;6)-(1-radyl,2-acyl-sn-glycero-3-phospho)-2-acyl-inositol and participates in the sixth step of the glycosylphosphatidylinositol-anchor biosynthesis.</text>
</comment>
<feature type="signal peptide" evidence="14">
    <location>
        <begin position="1"/>
        <end position="23"/>
    </location>
</feature>
<proteinExistence type="inferred from homology"/>
<dbReference type="GO" id="GO:0051751">
    <property type="term" value="F:alpha-1,4-mannosyltransferase activity"/>
    <property type="evidence" value="ECO:0007669"/>
    <property type="project" value="InterPro"/>
</dbReference>
<keyword evidence="6 13" id="KW-0808">Transferase</keyword>
<dbReference type="GO" id="GO:0005789">
    <property type="term" value="C:endoplasmic reticulum membrane"/>
    <property type="evidence" value="ECO:0007669"/>
    <property type="project" value="UniProtKB-SubCell"/>
</dbReference>
<dbReference type="PANTHER" id="PTHR12886:SF0">
    <property type="entry name" value="GPI MANNOSYLTRANSFERASE 1"/>
    <property type="match status" value="1"/>
</dbReference>
<dbReference type="RefSeq" id="XP_003746185.2">
    <property type="nucleotide sequence ID" value="XM_003746137.2"/>
</dbReference>
<evidence type="ECO:0000313" key="15">
    <source>
        <dbReference type="Proteomes" id="UP000694867"/>
    </source>
</evidence>
<dbReference type="Proteomes" id="UP000694867">
    <property type="component" value="Unplaced"/>
</dbReference>
<dbReference type="GO" id="GO:0006506">
    <property type="term" value="P:GPI anchor biosynthetic process"/>
    <property type="evidence" value="ECO:0007669"/>
    <property type="project" value="UniProtKB-KW"/>
</dbReference>
<feature type="transmembrane region" description="Helical" evidence="13">
    <location>
        <begin position="370"/>
        <end position="388"/>
    </location>
</feature>
<organism evidence="15 16">
    <name type="scientific">Galendromus occidentalis</name>
    <name type="common">western predatory mite</name>
    <dbReference type="NCBI Taxonomy" id="34638"/>
    <lineage>
        <taxon>Eukaryota</taxon>
        <taxon>Metazoa</taxon>
        <taxon>Ecdysozoa</taxon>
        <taxon>Arthropoda</taxon>
        <taxon>Chelicerata</taxon>
        <taxon>Arachnida</taxon>
        <taxon>Acari</taxon>
        <taxon>Parasitiformes</taxon>
        <taxon>Mesostigmata</taxon>
        <taxon>Gamasina</taxon>
        <taxon>Phytoseioidea</taxon>
        <taxon>Phytoseiidae</taxon>
        <taxon>Typhlodrominae</taxon>
        <taxon>Galendromus</taxon>
    </lineage>
</organism>
<dbReference type="InterPro" id="IPR007704">
    <property type="entry name" value="PIG-M"/>
</dbReference>
<reference evidence="16" key="1">
    <citation type="submission" date="2025-08" db="UniProtKB">
        <authorList>
            <consortium name="RefSeq"/>
        </authorList>
    </citation>
    <scope>IDENTIFICATION</scope>
</reference>
<evidence type="ECO:0000256" key="7">
    <source>
        <dbReference type="ARBA" id="ARBA00022692"/>
    </source>
</evidence>
<dbReference type="CTD" id="37470"/>
<feature type="transmembrane region" description="Helical" evidence="13">
    <location>
        <begin position="335"/>
        <end position="358"/>
    </location>
</feature>
<accession>A0AAJ6VZN9</accession>
<evidence type="ECO:0000256" key="14">
    <source>
        <dbReference type="SAM" id="SignalP"/>
    </source>
</evidence>